<comment type="caution">
    <text evidence="4">The sequence shown here is derived from an EMBL/GenBank/DDBJ whole genome shotgun (WGS) entry which is preliminary data.</text>
</comment>
<keyword evidence="1 2" id="KW-0430">Lectin</keyword>
<dbReference type="EMBL" id="JAEAOA010001917">
    <property type="protein sequence ID" value="KAK3596035.1"/>
    <property type="molecule type" value="Genomic_DNA"/>
</dbReference>
<dbReference type="SUPFAM" id="SSF49899">
    <property type="entry name" value="Concanavalin A-like lectins/glucanases"/>
    <property type="match status" value="1"/>
</dbReference>
<evidence type="ECO:0000256" key="2">
    <source>
        <dbReference type="RuleBase" id="RU102079"/>
    </source>
</evidence>
<reference evidence="4" key="2">
    <citation type="journal article" date="2021" name="Genome Biol. Evol.">
        <title>Developing a high-quality reference genome for a parasitic bivalve with doubly uniparental inheritance (Bivalvia: Unionida).</title>
        <authorList>
            <person name="Smith C.H."/>
        </authorList>
    </citation>
    <scope>NUCLEOTIDE SEQUENCE</scope>
    <source>
        <strain evidence="4">CHS0354</strain>
        <tissue evidence="4">Mantle</tissue>
    </source>
</reference>
<dbReference type="AlphaFoldDB" id="A0AAE0SQX2"/>
<dbReference type="InterPro" id="IPR001079">
    <property type="entry name" value="Galectin_CRD"/>
</dbReference>
<evidence type="ECO:0000313" key="4">
    <source>
        <dbReference type="EMBL" id="KAK3596035.1"/>
    </source>
</evidence>
<name>A0AAE0SQX2_9BIVA</name>
<evidence type="ECO:0000313" key="5">
    <source>
        <dbReference type="Proteomes" id="UP001195483"/>
    </source>
</evidence>
<reference evidence="4" key="1">
    <citation type="journal article" date="2021" name="Genome Biol. Evol.">
        <title>A High-Quality Reference Genome for a Parasitic Bivalve with Doubly Uniparental Inheritance (Bivalvia: Unionida).</title>
        <authorList>
            <person name="Smith C.H."/>
        </authorList>
    </citation>
    <scope>NUCLEOTIDE SEQUENCE</scope>
    <source>
        <strain evidence="4">CHS0354</strain>
    </source>
</reference>
<evidence type="ECO:0000256" key="1">
    <source>
        <dbReference type="ARBA" id="ARBA00022734"/>
    </source>
</evidence>
<feature type="domain" description="Galectin" evidence="3">
    <location>
        <begin position="1"/>
        <end position="63"/>
    </location>
</feature>
<reference evidence="4" key="3">
    <citation type="submission" date="2023-05" db="EMBL/GenBank/DDBJ databases">
        <authorList>
            <person name="Smith C.H."/>
        </authorList>
    </citation>
    <scope>NUCLEOTIDE SEQUENCE</scope>
    <source>
        <strain evidence="4">CHS0354</strain>
        <tissue evidence="4">Mantle</tissue>
    </source>
</reference>
<protein>
    <recommendedName>
        <fullName evidence="2">Galectin</fullName>
    </recommendedName>
</protein>
<dbReference type="GO" id="GO:0030246">
    <property type="term" value="F:carbohydrate binding"/>
    <property type="evidence" value="ECO:0007669"/>
    <property type="project" value="UniProtKB-UniRule"/>
</dbReference>
<dbReference type="PROSITE" id="PS51304">
    <property type="entry name" value="GALECTIN"/>
    <property type="match status" value="1"/>
</dbReference>
<dbReference type="Gene3D" id="2.60.120.200">
    <property type="match status" value="1"/>
</dbReference>
<dbReference type="InterPro" id="IPR013320">
    <property type="entry name" value="ConA-like_dom_sf"/>
</dbReference>
<sequence length="70" mass="8077">MHESIIHNPTEERKSEICKADELKIIVAVNRRHFGEYRHRTPISAVTHLVVEGGIKIHNIHYESPSPVKK</sequence>
<organism evidence="4 5">
    <name type="scientific">Potamilus streckersoni</name>
    <dbReference type="NCBI Taxonomy" id="2493646"/>
    <lineage>
        <taxon>Eukaryota</taxon>
        <taxon>Metazoa</taxon>
        <taxon>Spiralia</taxon>
        <taxon>Lophotrochozoa</taxon>
        <taxon>Mollusca</taxon>
        <taxon>Bivalvia</taxon>
        <taxon>Autobranchia</taxon>
        <taxon>Heteroconchia</taxon>
        <taxon>Palaeoheterodonta</taxon>
        <taxon>Unionida</taxon>
        <taxon>Unionoidea</taxon>
        <taxon>Unionidae</taxon>
        <taxon>Ambleminae</taxon>
        <taxon>Lampsilini</taxon>
        <taxon>Potamilus</taxon>
    </lineage>
</organism>
<proteinExistence type="predicted"/>
<accession>A0AAE0SQX2</accession>
<keyword evidence="5" id="KW-1185">Reference proteome</keyword>
<dbReference type="Pfam" id="PF00337">
    <property type="entry name" value="Gal-bind_lectin"/>
    <property type="match status" value="1"/>
</dbReference>
<gene>
    <name evidence="4" type="ORF">CHS0354_032558</name>
</gene>
<dbReference type="Proteomes" id="UP001195483">
    <property type="component" value="Unassembled WGS sequence"/>
</dbReference>
<evidence type="ECO:0000259" key="3">
    <source>
        <dbReference type="PROSITE" id="PS51304"/>
    </source>
</evidence>